<comment type="caution">
    <text evidence="3">The sequence shown here is derived from an EMBL/GenBank/DDBJ whole genome shotgun (WGS) entry which is preliminary data.</text>
</comment>
<keyword evidence="1" id="KW-0732">Signal</keyword>
<dbReference type="CDD" id="cd01008">
    <property type="entry name" value="PBP2_NrtA_SsuA_CpmA_like"/>
    <property type="match status" value="1"/>
</dbReference>
<reference evidence="3" key="2">
    <citation type="submission" date="2020-01" db="EMBL/GenBank/DDBJ databases">
        <authorList>
            <person name="Campanaro S."/>
        </authorList>
    </citation>
    <scope>NUCLEOTIDE SEQUENCE</scope>
    <source>
        <strain evidence="3">AS01afH2WH_6</strain>
    </source>
</reference>
<protein>
    <submittedName>
        <fullName evidence="3">ABC transporter substrate-binding protein</fullName>
    </submittedName>
</protein>
<dbReference type="AlphaFoldDB" id="A0A971CXV9"/>
<name>A0A971CXV9_9BIFI</name>
<reference evidence="3" key="1">
    <citation type="journal article" date="2020" name="Biotechnol. Biofuels">
        <title>New insights from the biogas microbiome by comprehensive genome-resolved metagenomics of nearly 1600 species originating from multiple anaerobic digesters.</title>
        <authorList>
            <person name="Campanaro S."/>
            <person name="Treu L."/>
            <person name="Rodriguez-R L.M."/>
            <person name="Kovalovszki A."/>
            <person name="Ziels R.M."/>
            <person name="Maus I."/>
            <person name="Zhu X."/>
            <person name="Kougias P.G."/>
            <person name="Basile A."/>
            <person name="Luo G."/>
            <person name="Schluter A."/>
            <person name="Konstantinidis K.T."/>
            <person name="Angelidaki I."/>
        </authorList>
    </citation>
    <scope>NUCLEOTIDE SEQUENCE</scope>
    <source>
        <strain evidence="3">AS01afH2WH_6</strain>
    </source>
</reference>
<evidence type="ECO:0000259" key="2">
    <source>
        <dbReference type="Pfam" id="PF09084"/>
    </source>
</evidence>
<proteinExistence type="predicted"/>
<evidence type="ECO:0000313" key="4">
    <source>
        <dbReference type="Proteomes" id="UP000767327"/>
    </source>
</evidence>
<feature type="chain" id="PRO_5037905760" evidence="1">
    <location>
        <begin position="29"/>
        <end position="323"/>
    </location>
</feature>
<dbReference type="Proteomes" id="UP000767327">
    <property type="component" value="Unassembled WGS sequence"/>
</dbReference>
<dbReference type="SUPFAM" id="SSF53850">
    <property type="entry name" value="Periplasmic binding protein-like II"/>
    <property type="match status" value="1"/>
</dbReference>
<sequence length="323" mass="34030">MKKVHKLLAAVAAASLLVLGAGCSPDSAATSASSNGGTTTVKIGTLKNQPHLYEPYYYEKYAPSGVKFETVLFDSSPDIKNAVVSGAIDFGVEGASSAISGASSGQDIAIVASATNGGTAIVGKPDITSLADLKGKKVGYPKGSTQEILLYLTLQKAGIDMNKDVTLVNLPFSDMATAYESGRVDAFISAENGPSIAKTKGAHEIASAYDTDLGKSNIVLTTTNALIKKNPELVQKVVETHSKAVDYMKDHPDQVATDVSKTFGVDKDVVDLAVKNIWPSWTIDAAYKKQLESTVSEMVEFKQIDKSVPVSTLVNDTFVAKLS</sequence>
<dbReference type="PANTHER" id="PTHR30024">
    <property type="entry name" value="ALIPHATIC SULFONATES-BINDING PROTEIN-RELATED"/>
    <property type="match status" value="1"/>
</dbReference>
<evidence type="ECO:0000313" key="3">
    <source>
        <dbReference type="EMBL" id="NLT79030.1"/>
    </source>
</evidence>
<dbReference type="EMBL" id="JAAXZR010000008">
    <property type="protein sequence ID" value="NLT79030.1"/>
    <property type="molecule type" value="Genomic_DNA"/>
</dbReference>
<organism evidence="3 4">
    <name type="scientific">Bifidobacterium crudilactis</name>
    <dbReference type="NCBI Taxonomy" id="327277"/>
    <lineage>
        <taxon>Bacteria</taxon>
        <taxon>Bacillati</taxon>
        <taxon>Actinomycetota</taxon>
        <taxon>Actinomycetes</taxon>
        <taxon>Bifidobacteriales</taxon>
        <taxon>Bifidobacteriaceae</taxon>
        <taxon>Bifidobacterium</taxon>
    </lineage>
</organism>
<dbReference type="InterPro" id="IPR015168">
    <property type="entry name" value="SsuA/THI5"/>
</dbReference>
<dbReference type="Gene3D" id="3.40.190.10">
    <property type="entry name" value="Periplasmic binding protein-like II"/>
    <property type="match status" value="2"/>
</dbReference>
<dbReference type="RefSeq" id="WP_273172610.1">
    <property type="nucleotide sequence ID" value="NZ_CP181270.1"/>
</dbReference>
<evidence type="ECO:0000256" key="1">
    <source>
        <dbReference type="SAM" id="SignalP"/>
    </source>
</evidence>
<dbReference type="Pfam" id="PF09084">
    <property type="entry name" value="NMT1"/>
    <property type="match status" value="1"/>
</dbReference>
<feature type="domain" description="SsuA/THI5-like" evidence="2">
    <location>
        <begin position="63"/>
        <end position="254"/>
    </location>
</feature>
<dbReference type="PROSITE" id="PS51257">
    <property type="entry name" value="PROKAR_LIPOPROTEIN"/>
    <property type="match status" value="1"/>
</dbReference>
<feature type="signal peptide" evidence="1">
    <location>
        <begin position="1"/>
        <end position="28"/>
    </location>
</feature>
<gene>
    <name evidence="3" type="ORF">GXW98_01930</name>
</gene>
<accession>A0A971CXV9</accession>